<evidence type="ECO:0000313" key="1">
    <source>
        <dbReference type="EMBL" id="CAA0823961.1"/>
    </source>
</evidence>
<dbReference type="CDD" id="cd09272">
    <property type="entry name" value="RNase_HI_RT_Ty1"/>
    <property type="match status" value="1"/>
</dbReference>
<organism evidence="1 2">
    <name type="scientific">Striga hermonthica</name>
    <name type="common">Purple witchweed</name>
    <name type="synonym">Buchnera hermonthica</name>
    <dbReference type="NCBI Taxonomy" id="68872"/>
    <lineage>
        <taxon>Eukaryota</taxon>
        <taxon>Viridiplantae</taxon>
        <taxon>Streptophyta</taxon>
        <taxon>Embryophyta</taxon>
        <taxon>Tracheophyta</taxon>
        <taxon>Spermatophyta</taxon>
        <taxon>Magnoliopsida</taxon>
        <taxon>eudicotyledons</taxon>
        <taxon>Gunneridae</taxon>
        <taxon>Pentapetalae</taxon>
        <taxon>asterids</taxon>
        <taxon>lamiids</taxon>
        <taxon>Lamiales</taxon>
        <taxon>Orobanchaceae</taxon>
        <taxon>Buchnereae</taxon>
        <taxon>Striga</taxon>
    </lineage>
</organism>
<dbReference type="AlphaFoldDB" id="A0A9N7N6E6"/>
<proteinExistence type="predicted"/>
<name>A0A9N7N6E6_STRHE</name>
<dbReference type="EMBL" id="CACSLK010024540">
    <property type="protein sequence ID" value="CAA0823961.1"/>
    <property type="molecule type" value="Genomic_DNA"/>
</dbReference>
<comment type="caution">
    <text evidence="1">The sequence shown here is derived from an EMBL/GenBank/DDBJ whole genome shotgun (WGS) entry which is preliminary data.</text>
</comment>
<keyword evidence="2" id="KW-1185">Reference proteome</keyword>
<protein>
    <submittedName>
        <fullName evidence="1">Uncharacterized protein</fullName>
    </submittedName>
</protein>
<evidence type="ECO:0000313" key="2">
    <source>
        <dbReference type="Proteomes" id="UP001153555"/>
    </source>
</evidence>
<reference evidence="1" key="1">
    <citation type="submission" date="2019-12" db="EMBL/GenBank/DDBJ databases">
        <authorList>
            <person name="Scholes J."/>
        </authorList>
    </citation>
    <scope>NUCLEOTIDE SEQUENCE</scope>
</reference>
<sequence length="172" mass="19819">MEGKIQVERFNGSDFGFWRMQMEAYLYGKDLYAPLGEKLEKMSDDEWKVLDRKSMSAIILSLSRNVAYHVKGAKSTKEVLQTLADIDSQSAIHLAKNPAFHSRTKHIEVKYHFIWQLLEKKMLQLKKVRGDRNPADMLTKAATSLQLPGQRKGASSQLPRKKDLFGYKYLIL</sequence>
<gene>
    <name evidence="1" type="ORF">SHERM_21093</name>
</gene>
<accession>A0A9N7N6E6</accession>
<dbReference type="OrthoDB" id="1626798at2759"/>
<dbReference type="Proteomes" id="UP001153555">
    <property type="component" value="Unassembled WGS sequence"/>
</dbReference>